<dbReference type="InterPro" id="IPR015943">
    <property type="entry name" value="WD40/YVTN_repeat-like_dom_sf"/>
</dbReference>
<accession>A0ABP3UNU9</accession>
<sequence>MKIAKRLIIWIIISLLLQFAGLFYIDRYYLGSGNTKIKARKVTEESKEEKKVDISIPEDVEELKVSFDGKYISYFKENNLNIINTKTGKEKQLSFDDIKDVSTYTWLSDRNRLLYAEKKDGTMVLNSYDVEREQNDKIKKFDSYGQGDKIEDIQAAPLTSVIYVKIKRGSGIHSVYNLNIMKEKTKKDLMCDAVGNIRIVPHEDTLVYENNYSGKVYATNLDHSINLPNVEKAKLLSIDDNDNVYIGNLKDKKITKIYYGSLNDSASTWKSLDVPNGAEIKDIYVSPMGKIYLNDNLKGIVTELETGKTTKYTGVMGEMYIDGITSILDRKLIKTKFN</sequence>
<evidence type="ECO:0008006" key="4">
    <source>
        <dbReference type="Google" id="ProtNLM"/>
    </source>
</evidence>
<keyword evidence="3" id="KW-1185">Reference proteome</keyword>
<comment type="caution">
    <text evidence="2">The sequence shown here is derived from an EMBL/GenBank/DDBJ whole genome shotgun (WGS) entry which is preliminary data.</text>
</comment>
<organism evidence="2 3">
    <name type="scientific">Clostridium oceanicum</name>
    <dbReference type="NCBI Taxonomy" id="1543"/>
    <lineage>
        <taxon>Bacteria</taxon>
        <taxon>Bacillati</taxon>
        <taxon>Bacillota</taxon>
        <taxon>Clostridia</taxon>
        <taxon>Eubacteriales</taxon>
        <taxon>Clostridiaceae</taxon>
        <taxon>Clostridium</taxon>
    </lineage>
</organism>
<gene>
    <name evidence="2" type="ORF">GCM10008906_18560</name>
</gene>
<proteinExistence type="predicted"/>
<evidence type="ECO:0000313" key="3">
    <source>
        <dbReference type="Proteomes" id="UP001501510"/>
    </source>
</evidence>
<dbReference type="SUPFAM" id="SSF82171">
    <property type="entry name" value="DPP6 N-terminal domain-like"/>
    <property type="match status" value="1"/>
</dbReference>
<keyword evidence="1" id="KW-1133">Transmembrane helix</keyword>
<dbReference type="Gene3D" id="2.130.10.10">
    <property type="entry name" value="YVTN repeat-like/Quinoprotein amine dehydrogenase"/>
    <property type="match status" value="1"/>
</dbReference>
<evidence type="ECO:0000256" key="1">
    <source>
        <dbReference type="SAM" id="Phobius"/>
    </source>
</evidence>
<keyword evidence="1" id="KW-0472">Membrane</keyword>
<dbReference type="RefSeq" id="WP_343761005.1">
    <property type="nucleotide sequence ID" value="NZ_BAAACG010000008.1"/>
</dbReference>
<dbReference type="Proteomes" id="UP001501510">
    <property type="component" value="Unassembled WGS sequence"/>
</dbReference>
<reference evidence="3" key="1">
    <citation type="journal article" date="2019" name="Int. J. Syst. Evol. Microbiol.">
        <title>The Global Catalogue of Microorganisms (GCM) 10K type strain sequencing project: providing services to taxonomists for standard genome sequencing and annotation.</title>
        <authorList>
            <consortium name="The Broad Institute Genomics Platform"/>
            <consortium name="The Broad Institute Genome Sequencing Center for Infectious Disease"/>
            <person name="Wu L."/>
            <person name="Ma J."/>
        </authorList>
    </citation>
    <scope>NUCLEOTIDE SEQUENCE [LARGE SCALE GENOMIC DNA]</scope>
    <source>
        <strain evidence="3">JCM 1407</strain>
    </source>
</reference>
<keyword evidence="1" id="KW-0812">Transmembrane</keyword>
<feature type="transmembrane region" description="Helical" evidence="1">
    <location>
        <begin position="7"/>
        <end position="25"/>
    </location>
</feature>
<protein>
    <recommendedName>
        <fullName evidence="4">Dipeptidyl-peptidase IV</fullName>
    </recommendedName>
</protein>
<evidence type="ECO:0000313" key="2">
    <source>
        <dbReference type="EMBL" id="GAA0739598.1"/>
    </source>
</evidence>
<dbReference type="EMBL" id="BAAACG010000008">
    <property type="protein sequence ID" value="GAA0739598.1"/>
    <property type="molecule type" value="Genomic_DNA"/>
</dbReference>
<name>A0ABP3UNU9_9CLOT</name>